<evidence type="ECO:0000259" key="9">
    <source>
        <dbReference type="SMART" id="SM00532"/>
    </source>
</evidence>
<keyword evidence="3 7" id="KW-0227">DNA damage</keyword>
<dbReference type="InterPro" id="IPR033136">
    <property type="entry name" value="DNA_ligase_CS"/>
</dbReference>
<keyword evidence="2 7" id="KW-0235">DNA replication</keyword>
<proteinExistence type="inferred from homology"/>
<dbReference type="Pfam" id="PF03120">
    <property type="entry name" value="OB_DNA_ligase"/>
    <property type="match status" value="1"/>
</dbReference>
<evidence type="ECO:0000313" key="12">
    <source>
        <dbReference type="Proteomes" id="UP000424752"/>
    </source>
</evidence>
<dbReference type="RefSeq" id="WP_154754085.1">
    <property type="nucleotide sequence ID" value="NZ_CP046509.1"/>
</dbReference>
<dbReference type="PROSITE" id="PS01056">
    <property type="entry name" value="DNA_LIGASE_N2"/>
    <property type="match status" value="1"/>
</dbReference>
<evidence type="ECO:0000313" key="10">
    <source>
        <dbReference type="EMBL" id="MTD28840.1"/>
    </source>
</evidence>
<dbReference type="Proteomes" id="UP000424752">
    <property type="component" value="Chromosome"/>
</dbReference>
<dbReference type="EMBL" id="WLZX01000010">
    <property type="protein sequence ID" value="MTD28840.1"/>
    <property type="molecule type" value="Genomic_DNA"/>
</dbReference>
<comment type="function">
    <text evidence="7">Catalyzes the formation of phosphodiester linkages between 5'-phosphoryl and 3'-hydroxyl groups in double-stranded DNA using NAD as a coenzyme and as the energy source for the reaction.</text>
</comment>
<reference evidence="10 13" key="1">
    <citation type="submission" date="2019-11" db="EMBL/GenBank/DDBJ databases">
        <title>Erwinia sp. nov., isolated from feces of birds in Tibet plateau of China.</title>
        <authorList>
            <person name="Ge Y."/>
        </authorList>
    </citation>
    <scope>NUCLEOTIDE SEQUENCE [LARGE SCALE GENOMIC DNA]</scope>
    <source>
        <strain evidence="10 13">J316</strain>
    </source>
</reference>
<dbReference type="Gene3D" id="1.10.150.20">
    <property type="entry name" value="5' to 3' exonuclease, C-terminal subdomain"/>
    <property type="match status" value="2"/>
</dbReference>
<dbReference type="InterPro" id="IPR004150">
    <property type="entry name" value="NAD_DNA_ligase_OB"/>
</dbReference>
<evidence type="ECO:0000256" key="2">
    <source>
        <dbReference type="ARBA" id="ARBA00022705"/>
    </source>
</evidence>
<evidence type="ECO:0000313" key="11">
    <source>
        <dbReference type="EMBL" id="QGU89502.1"/>
    </source>
</evidence>
<dbReference type="Pfam" id="PF01653">
    <property type="entry name" value="DNA_ligase_aden"/>
    <property type="match status" value="1"/>
</dbReference>
<dbReference type="GO" id="GO:0003911">
    <property type="term" value="F:DNA ligase (NAD+) activity"/>
    <property type="evidence" value="ECO:0007669"/>
    <property type="project" value="UniProtKB-UniRule"/>
</dbReference>
<feature type="signal peptide" evidence="8">
    <location>
        <begin position="1"/>
        <end position="17"/>
    </location>
</feature>
<dbReference type="Gene3D" id="3.30.470.30">
    <property type="entry name" value="DNA ligase/mRNA capping enzyme"/>
    <property type="match status" value="1"/>
</dbReference>
<gene>
    <name evidence="7 11" type="primary">ligB</name>
    <name evidence="10" type="ORF">GK011_18075</name>
    <name evidence="11" type="ORF">GN242_20870</name>
</gene>
<feature type="domain" description="NAD-dependent DNA ligase N-terminal" evidence="9">
    <location>
        <begin position="26"/>
        <end position="424"/>
    </location>
</feature>
<dbReference type="EMBL" id="CP046509">
    <property type="protein sequence ID" value="QGU89502.1"/>
    <property type="molecule type" value="Genomic_DNA"/>
</dbReference>
<dbReference type="SUPFAM" id="SSF47781">
    <property type="entry name" value="RuvA domain 2-like"/>
    <property type="match status" value="1"/>
</dbReference>
<feature type="active site" description="N6-AMP-lysine intermediate" evidence="7">
    <location>
        <position position="122"/>
    </location>
</feature>
<evidence type="ECO:0000313" key="13">
    <source>
        <dbReference type="Proteomes" id="UP000480164"/>
    </source>
</evidence>
<comment type="similarity">
    <text evidence="7">Belongs to the NAD-dependent DNA ligase family. LigB subfamily.</text>
</comment>
<evidence type="ECO:0000256" key="7">
    <source>
        <dbReference type="HAMAP-Rule" id="MF_01587"/>
    </source>
</evidence>
<feature type="chain" id="PRO_5044633582" description="DNA ligase B" evidence="8">
    <location>
        <begin position="18"/>
        <end position="561"/>
    </location>
</feature>
<keyword evidence="5 7" id="KW-0234">DNA repair</keyword>
<dbReference type="Proteomes" id="UP000480164">
    <property type="component" value="Unassembled WGS sequence"/>
</dbReference>
<name>A0A6I6EXX5_9GAMM</name>
<dbReference type="SUPFAM" id="SSF56091">
    <property type="entry name" value="DNA ligase/mRNA capping enzyme, catalytic domain"/>
    <property type="match status" value="1"/>
</dbReference>
<protein>
    <recommendedName>
        <fullName evidence="7">DNA ligase B</fullName>
        <ecNumber evidence="7">6.5.1.2</ecNumber>
    </recommendedName>
    <alternativeName>
        <fullName evidence="7">Polydeoxyribonucleotide synthase [NAD(+)] B</fullName>
    </alternativeName>
</protein>
<dbReference type="NCBIfam" id="NF005987">
    <property type="entry name" value="PRK08097.1"/>
    <property type="match status" value="1"/>
</dbReference>
<dbReference type="PANTHER" id="PTHR47810:SF1">
    <property type="entry name" value="DNA LIGASE B"/>
    <property type="match status" value="1"/>
</dbReference>
<keyword evidence="8" id="KW-0732">Signal</keyword>
<evidence type="ECO:0000256" key="1">
    <source>
        <dbReference type="ARBA" id="ARBA00022598"/>
    </source>
</evidence>
<dbReference type="InterPro" id="IPR001679">
    <property type="entry name" value="DNA_ligase"/>
</dbReference>
<keyword evidence="1 7" id="KW-0436">Ligase</keyword>
<dbReference type="AlphaFoldDB" id="A0A6I6EXX5"/>
<dbReference type="HAMAP" id="MF_01587">
    <property type="entry name" value="DNA_ligase_B"/>
    <property type="match status" value="1"/>
</dbReference>
<dbReference type="InterPro" id="IPR018239">
    <property type="entry name" value="DNA_ligase_AS"/>
</dbReference>
<dbReference type="InterPro" id="IPR013840">
    <property type="entry name" value="DNAligase_N"/>
</dbReference>
<dbReference type="InterPro" id="IPR010994">
    <property type="entry name" value="RuvA_2-like"/>
</dbReference>
<dbReference type="KEGG" id="erwi:GN242_20870"/>
<dbReference type="PROSITE" id="PS01055">
    <property type="entry name" value="DNA_LIGASE_N1"/>
    <property type="match status" value="1"/>
</dbReference>
<keyword evidence="4 7" id="KW-0520">NAD</keyword>
<accession>A0A6I6EXX5</accession>
<dbReference type="SMART" id="SM00532">
    <property type="entry name" value="LIGANc"/>
    <property type="match status" value="1"/>
</dbReference>
<evidence type="ECO:0000256" key="8">
    <source>
        <dbReference type="SAM" id="SignalP"/>
    </source>
</evidence>
<dbReference type="EC" id="6.5.1.2" evidence="7"/>
<dbReference type="PIRSF" id="PIRSF001604">
    <property type="entry name" value="LigA"/>
    <property type="match status" value="1"/>
</dbReference>
<dbReference type="GO" id="GO:0006260">
    <property type="term" value="P:DNA replication"/>
    <property type="evidence" value="ECO:0007669"/>
    <property type="project" value="UniProtKB-KW"/>
</dbReference>
<reference evidence="11 12" key="2">
    <citation type="submission" date="2019-12" db="EMBL/GenBank/DDBJ databases">
        <title>Erwinia sp. nov., isolated from droppings of birds in the Qinghai-Tiebt plateau of China.</title>
        <authorList>
            <person name="Ge Y."/>
        </authorList>
    </citation>
    <scope>NUCLEOTIDE SEQUENCE [LARGE SCALE GENOMIC DNA]</scope>
    <source>
        <strain evidence="11 12">J780</strain>
    </source>
</reference>
<evidence type="ECO:0000256" key="6">
    <source>
        <dbReference type="ARBA" id="ARBA00034005"/>
    </source>
</evidence>
<dbReference type="Gene3D" id="2.40.50.140">
    <property type="entry name" value="Nucleic acid-binding proteins"/>
    <property type="match status" value="1"/>
</dbReference>
<evidence type="ECO:0000256" key="5">
    <source>
        <dbReference type="ARBA" id="ARBA00023204"/>
    </source>
</evidence>
<dbReference type="InterPro" id="IPR013839">
    <property type="entry name" value="DNAligase_adenylation"/>
</dbReference>
<sequence length="561" mass="63889">MHYLVLLLGLFTYGVSAACPVWAPTRAEEEITALKVQLQQWDDLYYRQGKSAVTDQHYDALQSKLQQWQRCFHPASEARQPQLKTDGKAPHPVAHVGVRKLENNRDMLRWMANRHQLWVQPKVDGVAITLIYQQGKLAKMISRGDGLIGEDWTAKAPLISDIPLSIPLSTGHQVFQGELYLKMTGHQQATDGGRNARSIVAGAMMAKMPGEVLQNVGLFVWAWPDGPDSIAQRLLDLRRAGFPDISEWTQQVEGVDEVVGWRERWFHQPLPFVTDGIVVHSQPSEHGRNWIPDKGDWAVAWKYSPPEVTSEVRSVEFSIGRTGKINVVLTLQPVQLDDKRISRVNVGSVQRWQQWNVIAGDHVRISLAGQGIPRLDDVMWRVAHREYPQPPDAGYYSHLSCFHLTPECREQFLARLEWLSAKSVLNIKGVGRHSWQQLIQSGHITHLFSWLPLSQEQLKTIPGMGEARSHLLWQQFRLTRQQPFKRWVRALGVPIPQKAMNALADDSWLQLLSRSVEEWQKLPGIGSGLAHRISEFLQDREVRQLIQWLEEPAIRSEASPG</sequence>
<evidence type="ECO:0000256" key="3">
    <source>
        <dbReference type="ARBA" id="ARBA00022763"/>
    </source>
</evidence>
<dbReference type="InterPro" id="IPR012340">
    <property type="entry name" value="NA-bd_OB-fold"/>
</dbReference>
<dbReference type="SUPFAM" id="SSF50249">
    <property type="entry name" value="Nucleic acid-binding proteins"/>
    <property type="match status" value="1"/>
</dbReference>
<organism evidence="11 12">
    <name type="scientific">Erwinia sorbitola</name>
    <dbReference type="NCBI Taxonomy" id="2681984"/>
    <lineage>
        <taxon>Bacteria</taxon>
        <taxon>Pseudomonadati</taxon>
        <taxon>Pseudomonadota</taxon>
        <taxon>Gammaproteobacteria</taxon>
        <taxon>Enterobacterales</taxon>
        <taxon>Erwiniaceae</taxon>
        <taxon>Erwinia</taxon>
    </lineage>
</organism>
<dbReference type="Gene3D" id="1.10.287.610">
    <property type="entry name" value="Helix hairpin bin"/>
    <property type="match status" value="1"/>
</dbReference>
<accession>A0A6L6GSL2</accession>
<comment type="catalytic activity">
    <reaction evidence="6 7">
        <text>NAD(+) + (deoxyribonucleotide)n-3'-hydroxyl + 5'-phospho-(deoxyribonucleotide)m = (deoxyribonucleotide)n+m + AMP + beta-nicotinamide D-nucleotide.</text>
        <dbReference type="EC" id="6.5.1.2"/>
    </reaction>
</comment>
<dbReference type="GO" id="GO:0006281">
    <property type="term" value="P:DNA repair"/>
    <property type="evidence" value="ECO:0007669"/>
    <property type="project" value="UniProtKB-KW"/>
</dbReference>
<keyword evidence="13" id="KW-1185">Reference proteome</keyword>
<evidence type="ECO:0000256" key="4">
    <source>
        <dbReference type="ARBA" id="ARBA00023027"/>
    </source>
</evidence>
<dbReference type="InterPro" id="IPR050326">
    <property type="entry name" value="NAD_dep_DNA_ligaseB"/>
</dbReference>
<dbReference type="PANTHER" id="PTHR47810">
    <property type="entry name" value="DNA LIGASE"/>
    <property type="match status" value="1"/>
</dbReference>
<dbReference type="InterPro" id="IPR020923">
    <property type="entry name" value="DNA_ligase_B"/>
</dbReference>